<dbReference type="Pfam" id="PF00479">
    <property type="entry name" value="G6PD_N"/>
    <property type="match status" value="1"/>
</dbReference>
<comment type="catalytic activity">
    <reaction evidence="7">
        <text>D-glucose 6-phosphate + NADP(+) = 6-phospho-D-glucono-1,5-lactone + NADPH + H(+)</text>
        <dbReference type="Rhea" id="RHEA:15841"/>
        <dbReference type="ChEBI" id="CHEBI:15378"/>
        <dbReference type="ChEBI" id="CHEBI:57783"/>
        <dbReference type="ChEBI" id="CHEBI:57955"/>
        <dbReference type="ChEBI" id="CHEBI:58349"/>
        <dbReference type="ChEBI" id="CHEBI:61548"/>
        <dbReference type="EC" id="1.1.1.49"/>
    </reaction>
</comment>
<dbReference type="PROSITE" id="PS00069">
    <property type="entry name" value="G6P_DEHYDROGENASE"/>
    <property type="match status" value="1"/>
</dbReference>
<evidence type="ECO:0000259" key="9">
    <source>
        <dbReference type="Pfam" id="PF00479"/>
    </source>
</evidence>
<dbReference type="Gene3D" id="3.40.50.720">
    <property type="entry name" value="NAD(P)-binding Rossmann-like Domain"/>
    <property type="match status" value="1"/>
</dbReference>
<dbReference type="InterPro" id="IPR001282">
    <property type="entry name" value="G6P_DH"/>
</dbReference>
<evidence type="ECO:0000256" key="7">
    <source>
        <dbReference type="RuleBase" id="RU362120"/>
    </source>
</evidence>
<comment type="pathway">
    <text evidence="1 7">Carbohydrate degradation; pentose phosphate pathway; D-ribulose 5-phosphate from D-glucose 6-phosphate (oxidative stage): step 1/3.</text>
</comment>
<keyword evidence="12" id="KW-1185">Reference proteome</keyword>
<dbReference type="PIRSF" id="PIRSF000110">
    <property type="entry name" value="G6PD"/>
    <property type="match status" value="1"/>
</dbReference>
<feature type="region of interest" description="Disordered" evidence="8">
    <location>
        <begin position="1"/>
        <end position="23"/>
    </location>
</feature>
<keyword evidence="5 7" id="KW-0560">Oxidoreductase</keyword>
<dbReference type="Proteomes" id="UP001165122">
    <property type="component" value="Unassembled WGS sequence"/>
</dbReference>
<proteinExistence type="inferred from homology"/>
<dbReference type="InterPro" id="IPR022674">
    <property type="entry name" value="G6P_DH_NAD-bd"/>
</dbReference>
<dbReference type="PRINTS" id="PR00079">
    <property type="entry name" value="G6PDHDRGNASE"/>
</dbReference>
<evidence type="ECO:0000313" key="12">
    <source>
        <dbReference type="Proteomes" id="UP001165122"/>
    </source>
</evidence>
<evidence type="ECO:0000256" key="8">
    <source>
        <dbReference type="SAM" id="MobiDB-lite"/>
    </source>
</evidence>
<comment type="function">
    <text evidence="7">Catalyzes the rate-limiting step of the oxidative pentose-phosphate pathway, which represents a route for the dissimilation of carbohydrates besides glycolysis.</text>
</comment>
<dbReference type="SUPFAM" id="SSF55347">
    <property type="entry name" value="Glyceraldehyde-3-phosphate dehydrogenase-like, C-terminal domain"/>
    <property type="match status" value="1"/>
</dbReference>
<evidence type="ECO:0000256" key="4">
    <source>
        <dbReference type="ARBA" id="ARBA00022857"/>
    </source>
</evidence>
<evidence type="ECO:0000256" key="2">
    <source>
        <dbReference type="ARBA" id="ARBA00009975"/>
    </source>
</evidence>
<keyword evidence="6 7" id="KW-0119">Carbohydrate metabolism</keyword>
<dbReference type="SUPFAM" id="SSF51735">
    <property type="entry name" value="NAD(P)-binding Rossmann-fold domains"/>
    <property type="match status" value="1"/>
</dbReference>
<dbReference type="AlphaFoldDB" id="A0A9W7C5B5"/>
<evidence type="ECO:0000313" key="11">
    <source>
        <dbReference type="EMBL" id="GMI03170.1"/>
    </source>
</evidence>
<comment type="caution">
    <text evidence="11">The sequence shown here is derived from an EMBL/GenBank/DDBJ whole genome shotgun (WGS) entry which is preliminary data.</text>
</comment>
<evidence type="ECO:0000256" key="1">
    <source>
        <dbReference type="ARBA" id="ARBA00004937"/>
    </source>
</evidence>
<dbReference type="InterPro" id="IPR036291">
    <property type="entry name" value="NAD(P)-bd_dom_sf"/>
</dbReference>
<comment type="similarity">
    <text evidence="2 7">Belongs to the glucose-6-phosphate dehydrogenase family.</text>
</comment>
<dbReference type="InterPro" id="IPR022675">
    <property type="entry name" value="G6P_DH_C"/>
</dbReference>
<dbReference type="PANTHER" id="PTHR23429">
    <property type="entry name" value="GLUCOSE-6-PHOSPHATE 1-DEHYDROGENASE G6PD"/>
    <property type="match status" value="1"/>
</dbReference>
<organism evidence="11 12">
    <name type="scientific">Triparma laevis f. longispina</name>
    <dbReference type="NCBI Taxonomy" id="1714387"/>
    <lineage>
        <taxon>Eukaryota</taxon>
        <taxon>Sar</taxon>
        <taxon>Stramenopiles</taxon>
        <taxon>Ochrophyta</taxon>
        <taxon>Bolidophyceae</taxon>
        <taxon>Parmales</taxon>
        <taxon>Triparmaceae</taxon>
        <taxon>Triparma</taxon>
    </lineage>
</organism>
<accession>A0A9W7C5B5</accession>
<keyword evidence="3 7" id="KW-0313">Glucose metabolism</keyword>
<dbReference type="GO" id="GO:0009051">
    <property type="term" value="P:pentose-phosphate shunt, oxidative branch"/>
    <property type="evidence" value="ECO:0007669"/>
    <property type="project" value="TreeGrafter"/>
</dbReference>
<name>A0A9W7C5B5_9STRA</name>
<feature type="domain" description="Glucose-6-phosphate dehydrogenase C-terminal" evidence="10">
    <location>
        <begin position="218"/>
        <end position="495"/>
    </location>
</feature>
<dbReference type="PANTHER" id="PTHR23429:SF0">
    <property type="entry name" value="GLUCOSE-6-PHOSPHATE 1-DEHYDROGENASE"/>
    <property type="match status" value="1"/>
</dbReference>
<sequence length="522" mass="59071">MEPSSPLRPRTPPSKERASPGSQEEITAVVSSEDWHFSPLIIVILGASGDLAAKKTYPSLFSLYTSGLLPKQFKIIGYARSPKTIESFREHVGKYLSDDGNGGVDKQRFLENCDYINGKSYGDEDAFKVVNTSIQTFSPVANKLFYFAIPASTFAVSATTIKTTIMGEGWLRIILEKPFGHDLESCRELTESLAQSYDEENLYRIDHYLGKEMVQNLMTLRFSNLYFSRLWDSQSIAAVLLTFKEPFGTDGRGGYFDRYGIVRDIIQNHLMQVLCLIAMEPPLKVDGSSSDQIRTNKVNVLKAIEAISIEDVVLGQYEGYRDDPTVPDNSTTSTFCALKLHINTPRWEGVPFILKAGKALDERKAEIRIQFKDAPAASFMFDTPVPRNELVIRLQPREAIYIKTNVKTPGFSSQPVQSELEVDYTTRFGASDSKNNPDAYTRLILEVLRGRSAGFVRKDELEEAWRIFTPLLHQIERERQMPIIYQQGTRGPEHDVKVEEWGYLRNSEYVYYNGAVVPKSKI</sequence>
<dbReference type="Gene3D" id="3.30.360.10">
    <property type="entry name" value="Dihydrodipicolinate Reductase, domain 2"/>
    <property type="match status" value="1"/>
</dbReference>
<dbReference type="GO" id="GO:0006006">
    <property type="term" value="P:glucose metabolic process"/>
    <property type="evidence" value="ECO:0007669"/>
    <property type="project" value="UniProtKB-KW"/>
</dbReference>
<gene>
    <name evidence="11" type="ORF">TrLO_g2514</name>
</gene>
<dbReference type="NCBIfam" id="TIGR00871">
    <property type="entry name" value="zwf"/>
    <property type="match status" value="1"/>
</dbReference>
<dbReference type="GO" id="GO:0004345">
    <property type="term" value="F:glucose-6-phosphate dehydrogenase activity"/>
    <property type="evidence" value="ECO:0007669"/>
    <property type="project" value="UniProtKB-EC"/>
</dbReference>
<protein>
    <recommendedName>
        <fullName evidence="7">Glucose-6-phosphate 1-dehydrogenase</fullName>
        <ecNumber evidence="7">1.1.1.49</ecNumber>
    </recommendedName>
</protein>
<dbReference type="EMBL" id="BRXW01000053">
    <property type="protein sequence ID" value="GMI03170.1"/>
    <property type="molecule type" value="Genomic_DNA"/>
</dbReference>
<feature type="domain" description="Glucose-6-phosphate dehydrogenase NAD-binding" evidence="9">
    <location>
        <begin position="43"/>
        <end position="216"/>
    </location>
</feature>
<evidence type="ECO:0000256" key="6">
    <source>
        <dbReference type="ARBA" id="ARBA00023277"/>
    </source>
</evidence>
<dbReference type="Pfam" id="PF02781">
    <property type="entry name" value="G6PD_C"/>
    <property type="match status" value="1"/>
</dbReference>
<dbReference type="EC" id="1.1.1.49" evidence="7"/>
<dbReference type="OrthoDB" id="60984at2759"/>
<evidence type="ECO:0000259" key="10">
    <source>
        <dbReference type="Pfam" id="PF02781"/>
    </source>
</evidence>
<reference evidence="12" key="1">
    <citation type="journal article" date="2023" name="Commun. Biol.">
        <title>Genome analysis of Parmales, the sister group of diatoms, reveals the evolutionary specialization of diatoms from phago-mixotrophs to photoautotrophs.</title>
        <authorList>
            <person name="Ban H."/>
            <person name="Sato S."/>
            <person name="Yoshikawa S."/>
            <person name="Yamada K."/>
            <person name="Nakamura Y."/>
            <person name="Ichinomiya M."/>
            <person name="Sato N."/>
            <person name="Blanc-Mathieu R."/>
            <person name="Endo H."/>
            <person name="Kuwata A."/>
            <person name="Ogata H."/>
        </authorList>
    </citation>
    <scope>NUCLEOTIDE SEQUENCE [LARGE SCALE GENOMIC DNA]</scope>
    <source>
        <strain evidence="12">NIES 3700</strain>
    </source>
</reference>
<dbReference type="HAMAP" id="MF_00966">
    <property type="entry name" value="G6PD"/>
    <property type="match status" value="1"/>
</dbReference>
<keyword evidence="4 7" id="KW-0521">NADP</keyword>
<dbReference type="GO" id="GO:0050661">
    <property type="term" value="F:NADP binding"/>
    <property type="evidence" value="ECO:0007669"/>
    <property type="project" value="InterPro"/>
</dbReference>
<dbReference type="InterPro" id="IPR019796">
    <property type="entry name" value="G6P_DH_AS"/>
</dbReference>
<evidence type="ECO:0000256" key="5">
    <source>
        <dbReference type="ARBA" id="ARBA00023002"/>
    </source>
</evidence>
<evidence type="ECO:0000256" key="3">
    <source>
        <dbReference type="ARBA" id="ARBA00022526"/>
    </source>
</evidence>